<evidence type="ECO:0000313" key="1">
    <source>
        <dbReference type="EMBL" id="OKO95493.1"/>
    </source>
</evidence>
<proteinExistence type="predicted"/>
<protein>
    <submittedName>
        <fullName evidence="1">Uncharacterized protein</fullName>
    </submittedName>
</protein>
<reference evidence="1 2" key="1">
    <citation type="submission" date="2016-11" db="EMBL/GenBank/DDBJ databases">
        <authorList>
            <person name="Kadnikov V."/>
            <person name="Nazina T."/>
        </authorList>
    </citation>
    <scope>NUCLEOTIDE SEQUENCE [LARGE SCALE GENOMIC DNA]</scope>
    <source>
        <strain evidence="1 2">1017</strain>
    </source>
</reference>
<gene>
    <name evidence="1" type="ORF">BRO54_0928</name>
</gene>
<evidence type="ECO:0000313" key="2">
    <source>
        <dbReference type="Proteomes" id="UP000186030"/>
    </source>
</evidence>
<organism evidence="1 2">
    <name type="scientific">Geobacillus proteiniphilus</name>
    <dbReference type="NCBI Taxonomy" id="860353"/>
    <lineage>
        <taxon>Bacteria</taxon>
        <taxon>Bacillati</taxon>
        <taxon>Bacillota</taxon>
        <taxon>Bacilli</taxon>
        <taxon>Bacillales</taxon>
        <taxon>Anoxybacillaceae</taxon>
        <taxon>Geobacillus</taxon>
    </lineage>
</organism>
<name>A0A1Q5T5I2_9BACL</name>
<dbReference type="AlphaFoldDB" id="A0A1Q5T5I2"/>
<dbReference type="Proteomes" id="UP000186030">
    <property type="component" value="Unassembled WGS sequence"/>
</dbReference>
<dbReference type="EMBL" id="MQMG01000007">
    <property type="protein sequence ID" value="OKO95493.1"/>
    <property type="molecule type" value="Genomic_DNA"/>
</dbReference>
<sequence length="38" mass="4478">MRRRESATRRRAADERAFRITFFAVRATCFLGNNAVFL</sequence>
<reference evidence="2" key="2">
    <citation type="submission" date="2017-01" db="EMBL/GenBank/DDBJ databases">
        <title>Genome sequencing and annotation of Geobacillus sp. 1017, a Hydrocarbon-Oxidizing Thermophilic Bacterium Isolated from a Heavy Oil Reservoir (China).</title>
        <authorList>
            <person name="Kadnikov V.V."/>
            <person name="Mardanov A.V."/>
            <person name="Poltaraus A.B."/>
            <person name="Sokolova D.S."/>
            <person name="Semenova E.M."/>
            <person name="Ravin N.V."/>
            <person name="Tourova T.P."/>
            <person name="Nazina T.N."/>
        </authorList>
    </citation>
    <scope>NUCLEOTIDE SEQUENCE [LARGE SCALE GENOMIC DNA]</scope>
    <source>
        <strain evidence="2">1017</strain>
    </source>
</reference>
<accession>A0A1Q5T5I2</accession>
<comment type="caution">
    <text evidence="1">The sequence shown here is derived from an EMBL/GenBank/DDBJ whole genome shotgun (WGS) entry which is preliminary data.</text>
</comment>